<evidence type="ECO:0000256" key="4">
    <source>
        <dbReference type="ARBA" id="ARBA00022741"/>
    </source>
</evidence>
<dbReference type="Gene3D" id="1.10.510.10">
    <property type="entry name" value="Transferase(Phosphotransferase) domain 1"/>
    <property type="match status" value="1"/>
</dbReference>
<sequence>MLQVHPMPMPAGYHHGPAVAAQAYMPVMVPHPVVPHPVVMRPAPQPQPQPQQPQPHPAVAAPMVAVQVQRSVCQSPGAQTTLFGHRKNGAWEGCYSLVKTLGKGCFGTVHLVKPRDGGEERVVKEVPFKPNMPRESVLREIENMKAMDHPHVLKVFEYYESVGKICMILEACKGGELQDLIAAHARSGLALPERFISEVMGQSLEAISYCHSKNLIHKDLKAENIMLLHQVDIAAGDRPHCIIIDLGLAEMFQPNLPRGKIYGGTKTTMAPEVMFSNFGPKCDVYSLGCILFQLLSGQLPCDPNHPEMQRRLQGCRSKAQERGIFLQAKLQGPDWRLIAKASADSQELVRRMMAPQETMRPSCDEALSHRWFQFARGSSAVIPAEQLQALARYRQHSAFQRALMAKVATKMSTAQTADLVAEFKDLSRSSCGGLRTSDLLTSFQSLGLTPRDAETAVKALDVDGNGCVEFSEFVAACIATSGEWQKKAVKVAWHEFDTVGKGWVENSDMIRMLCLSGLVTANADADALVRAMDSKGLGRVAYGDFEAYLEHELQLVDKAESALSEVGQVPASLAACGAVKCRGEEGASKLTLSHRRGVTRS</sequence>
<dbReference type="PROSITE" id="PS00018">
    <property type="entry name" value="EF_HAND_1"/>
    <property type="match status" value="1"/>
</dbReference>
<dbReference type="InterPro" id="IPR008271">
    <property type="entry name" value="Ser/Thr_kinase_AS"/>
</dbReference>
<dbReference type="InterPro" id="IPR011009">
    <property type="entry name" value="Kinase-like_dom_sf"/>
</dbReference>
<dbReference type="SMART" id="SM00220">
    <property type="entry name" value="S_TKc"/>
    <property type="match status" value="1"/>
</dbReference>
<evidence type="ECO:0000256" key="7">
    <source>
        <dbReference type="ARBA" id="ARBA00022840"/>
    </source>
</evidence>
<feature type="compositionally biased region" description="Pro residues" evidence="10">
    <location>
        <begin position="43"/>
        <end position="56"/>
    </location>
</feature>
<feature type="domain" description="Protein kinase" evidence="11">
    <location>
        <begin position="95"/>
        <end position="372"/>
    </location>
</feature>
<evidence type="ECO:0000256" key="3">
    <source>
        <dbReference type="ARBA" id="ARBA00022679"/>
    </source>
</evidence>
<gene>
    <name evidence="13" type="primary">CPK4</name>
    <name evidence="13" type="ORF">SNAT2548_LOCUS28907</name>
</gene>
<dbReference type="InterPro" id="IPR018247">
    <property type="entry name" value="EF_Hand_1_Ca_BS"/>
</dbReference>
<keyword evidence="2" id="KW-0723">Serine/threonine-protein kinase</keyword>
<name>A0A812T9B4_9DINO</name>
<dbReference type="Pfam" id="PF00069">
    <property type="entry name" value="Pkinase"/>
    <property type="match status" value="1"/>
</dbReference>
<dbReference type="PROSITE" id="PS50011">
    <property type="entry name" value="PROTEIN_KINASE_DOM"/>
    <property type="match status" value="1"/>
</dbReference>
<evidence type="ECO:0000313" key="14">
    <source>
        <dbReference type="Proteomes" id="UP000604046"/>
    </source>
</evidence>
<dbReference type="GO" id="GO:0004674">
    <property type="term" value="F:protein serine/threonine kinase activity"/>
    <property type="evidence" value="ECO:0007669"/>
    <property type="project" value="UniProtKB-KW"/>
</dbReference>
<dbReference type="InterPro" id="IPR050205">
    <property type="entry name" value="CDPK_Ser/Thr_kinases"/>
</dbReference>
<organism evidence="13 14">
    <name type="scientific">Symbiodinium natans</name>
    <dbReference type="NCBI Taxonomy" id="878477"/>
    <lineage>
        <taxon>Eukaryota</taxon>
        <taxon>Sar</taxon>
        <taxon>Alveolata</taxon>
        <taxon>Dinophyceae</taxon>
        <taxon>Suessiales</taxon>
        <taxon>Symbiodiniaceae</taxon>
        <taxon>Symbiodinium</taxon>
    </lineage>
</organism>
<dbReference type="GO" id="GO:0005509">
    <property type="term" value="F:calcium ion binding"/>
    <property type="evidence" value="ECO:0007669"/>
    <property type="project" value="InterPro"/>
</dbReference>
<evidence type="ECO:0000256" key="1">
    <source>
        <dbReference type="ARBA" id="ARBA00001946"/>
    </source>
</evidence>
<dbReference type="InterPro" id="IPR011992">
    <property type="entry name" value="EF-hand-dom_pair"/>
</dbReference>
<dbReference type="Proteomes" id="UP000604046">
    <property type="component" value="Unassembled WGS sequence"/>
</dbReference>
<dbReference type="EMBL" id="CAJNDS010002536">
    <property type="protein sequence ID" value="CAE7516427.1"/>
    <property type="molecule type" value="Genomic_DNA"/>
</dbReference>
<dbReference type="InterPro" id="IPR017441">
    <property type="entry name" value="Protein_kinase_ATP_BS"/>
</dbReference>
<feature type="region of interest" description="Disordered" evidence="10">
    <location>
        <begin position="39"/>
        <end position="58"/>
    </location>
</feature>
<keyword evidence="7 9" id="KW-0067">ATP-binding</keyword>
<dbReference type="GO" id="GO:0005524">
    <property type="term" value="F:ATP binding"/>
    <property type="evidence" value="ECO:0007669"/>
    <property type="project" value="UniProtKB-UniRule"/>
</dbReference>
<evidence type="ECO:0000259" key="11">
    <source>
        <dbReference type="PROSITE" id="PS50011"/>
    </source>
</evidence>
<evidence type="ECO:0000313" key="13">
    <source>
        <dbReference type="EMBL" id="CAE7516427.1"/>
    </source>
</evidence>
<keyword evidence="4 9" id="KW-0547">Nucleotide-binding</keyword>
<comment type="similarity">
    <text evidence="8">Belongs to the protein kinase superfamily. Ser/Thr protein kinase family. CDPK subfamily.</text>
</comment>
<keyword evidence="5" id="KW-0418">Kinase</keyword>
<evidence type="ECO:0000256" key="9">
    <source>
        <dbReference type="PROSITE-ProRule" id="PRU10141"/>
    </source>
</evidence>
<proteinExistence type="inferred from homology"/>
<keyword evidence="14" id="KW-1185">Reference proteome</keyword>
<dbReference type="AlphaFoldDB" id="A0A812T9B4"/>
<dbReference type="InterPro" id="IPR000719">
    <property type="entry name" value="Prot_kinase_dom"/>
</dbReference>
<feature type="binding site" evidence="9">
    <location>
        <position position="129"/>
    </location>
    <ligand>
        <name>ATP</name>
        <dbReference type="ChEBI" id="CHEBI:30616"/>
    </ligand>
</feature>
<reference evidence="13" key="1">
    <citation type="submission" date="2021-02" db="EMBL/GenBank/DDBJ databases">
        <authorList>
            <person name="Dougan E. K."/>
            <person name="Rhodes N."/>
            <person name="Thang M."/>
            <person name="Chan C."/>
        </authorList>
    </citation>
    <scope>NUCLEOTIDE SEQUENCE</scope>
</reference>
<dbReference type="SUPFAM" id="SSF47473">
    <property type="entry name" value="EF-hand"/>
    <property type="match status" value="1"/>
</dbReference>
<dbReference type="PANTHER" id="PTHR24349">
    <property type="entry name" value="SERINE/THREONINE-PROTEIN KINASE"/>
    <property type="match status" value="1"/>
</dbReference>
<evidence type="ECO:0000256" key="8">
    <source>
        <dbReference type="ARBA" id="ARBA00024334"/>
    </source>
</evidence>
<evidence type="ECO:0000256" key="5">
    <source>
        <dbReference type="ARBA" id="ARBA00022777"/>
    </source>
</evidence>
<dbReference type="Gene3D" id="3.30.200.20">
    <property type="entry name" value="Phosphorylase Kinase, domain 1"/>
    <property type="match status" value="1"/>
</dbReference>
<dbReference type="PROSITE" id="PS50222">
    <property type="entry name" value="EF_HAND_2"/>
    <property type="match status" value="1"/>
</dbReference>
<dbReference type="InterPro" id="IPR002048">
    <property type="entry name" value="EF_hand_dom"/>
</dbReference>
<comment type="cofactor">
    <cofactor evidence="1">
        <name>Mg(2+)</name>
        <dbReference type="ChEBI" id="CHEBI:18420"/>
    </cofactor>
</comment>
<accession>A0A812T9B4</accession>
<feature type="domain" description="EF-hand" evidence="12">
    <location>
        <begin position="448"/>
        <end position="483"/>
    </location>
</feature>
<keyword evidence="6" id="KW-0106">Calcium</keyword>
<protein>
    <submittedName>
        <fullName evidence="13">CPK4 protein</fullName>
    </submittedName>
</protein>
<evidence type="ECO:0000259" key="12">
    <source>
        <dbReference type="PROSITE" id="PS50222"/>
    </source>
</evidence>
<dbReference type="PROSITE" id="PS00107">
    <property type="entry name" value="PROTEIN_KINASE_ATP"/>
    <property type="match status" value="1"/>
</dbReference>
<evidence type="ECO:0000256" key="10">
    <source>
        <dbReference type="SAM" id="MobiDB-lite"/>
    </source>
</evidence>
<evidence type="ECO:0000256" key="6">
    <source>
        <dbReference type="ARBA" id="ARBA00022837"/>
    </source>
</evidence>
<dbReference type="Gene3D" id="1.10.238.10">
    <property type="entry name" value="EF-hand"/>
    <property type="match status" value="2"/>
</dbReference>
<keyword evidence="3" id="KW-0808">Transferase</keyword>
<evidence type="ECO:0000256" key="2">
    <source>
        <dbReference type="ARBA" id="ARBA00022527"/>
    </source>
</evidence>
<dbReference type="SUPFAM" id="SSF56112">
    <property type="entry name" value="Protein kinase-like (PK-like)"/>
    <property type="match status" value="1"/>
</dbReference>
<dbReference type="PROSITE" id="PS00108">
    <property type="entry name" value="PROTEIN_KINASE_ST"/>
    <property type="match status" value="1"/>
</dbReference>
<dbReference type="OrthoDB" id="424326at2759"/>
<comment type="caution">
    <text evidence="13">The sequence shown here is derived from an EMBL/GenBank/DDBJ whole genome shotgun (WGS) entry which is preliminary data.</text>
</comment>